<protein>
    <recommendedName>
        <fullName evidence="4">YjgF-like protein</fullName>
    </recommendedName>
</protein>
<dbReference type="InterPro" id="IPR006175">
    <property type="entry name" value="YjgF/YER057c/UK114"/>
</dbReference>
<dbReference type="GeneID" id="89969098"/>
<dbReference type="PANTHER" id="PTHR11803:SF58">
    <property type="entry name" value="PROTEIN HMF1-RELATED"/>
    <property type="match status" value="1"/>
</dbReference>
<keyword evidence="3" id="KW-1185">Reference proteome</keyword>
<evidence type="ECO:0000313" key="3">
    <source>
        <dbReference type="Proteomes" id="UP001358417"/>
    </source>
</evidence>
<reference evidence="2 3" key="1">
    <citation type="submission" date="2023-08" db="EMBL/GenBank/DDBJ databases">
        <title>Black Yeasts Isolated from many extreme environments.</title>
        <authorList>
            <person name="Coleine C."/>
            <person name="Stajich J.E."/>
            <person name="Selbmann L."/>
        </authorList>
    </citation>
    <scope>NUCLEOTIDE SEQUENCE [LARGE SCALE GENOMIC DNA]</scope>
    <source>
        <strain evidence="2 3">CCFEE 5792</strain>
    </source>
</reference>
<dbReference type="CDD" id="cd00448">
    <property type="entry name" value="YjgF_YER057c_UK114_family"/>
    <property type="match status" value="1"/>
</dbReference>
<proteinExistence type="inferred from homology"/>
<comment type="caution">
    <text evidence="2">The sequence shown here is derived from an EMBL/GenBank/DDBJ whole genome shotgun (WGS) entry which is preliminary data.</text>
</comment>
<sequence length="136" mass="14472">MSQRQLINPAGVRPPHPIYSHVQTTPLSPTTTLVTIAGQIGVPPDSASAAATFGEQVEIALENLKKCLAAAGATPADIIKVTHYIVNLDPKDKSRLAAYTQFIGDHRPPSTVVGVAALAWPELLYEVDAMAIVHQK</sequence>
<dbReference type="Pfam" id="PF01042">
    <property type="entry name" value="Ribonuc_L-PSP"/>
    <property type="match status" value="1"/>
</dbReference>
<dbReference type="AlphaFoldDB" id="A0AAV9NSU8"/>
<dbReference type="EMBL" id="JAVRRD010000001">
    <property type="protein sequence ID" value="KAK5065041.1"/>
    <property type="molecule type" value="Genomic_DNA"/>
</dbReference>
<comment type="similarity">
    <text evidence="1">Belongs to the RutC family.</text>
</comment>
<dbReference type="PANTHER" id="PTHR11803">
    <property type="entry name" value="2-IMINOBUTANOATE/2-IMINOPROPANOATE DEAMINASE RIDA"/>
    <property type="match status" value="1"/>
</dbReference>
<dbReference type="RefSeq" id="XP_064712365.1">
    <property type="nucleotide sequence ID" value="XM_064844505.1"/>
</dbReference>
<dbReference type="Gene3D" id="3.30.1330.40">
    <property type="entry name" value="RutC-like"/>
    <property type="match status" value="1"/>
</dbReference>
<dbReference type="Proteomes" id="UP001358417">
    <property type="component" value="Unassembled WGS sequence"/>
</dbReference>
<gene>
    <name evidence="2" type="ORF">LTR84_000876</name>
</gene>
<evidence type="ECO:0000313" key="2">
    <source>
        <dbReference type="EMBL" id="KAK5065041.1"/>
    </source>
</evidence>
<dbReference type="InterPro" id="IPR035959">
    <property type="entry name" value="RutC-like_sf"/>
</dbReference>
<dbReference type="GO" id="GO:0005829">
    <property type="term" value="C:cytosol"/>
    <property type="evidence" value="ECO:0007669"/>
    <property type="project" value="TreeGrafter"/>
</dbReference>
<organism evidence="2 3">
    <name type="scientific">Exophiala bonariae</name>
    <dbReference type="NCBI Taxonomy" id="1690606"/>
    <lineage>
        <taxon>Eukaryota</taxon>
        <taxon>Fungi</taxon>
        <taxon>Dikarya</taxon>
        <taxon>Ascomycota</taxon>
        <taxon>Pezizomycotina</taxon>
        <taxon>Eurotiomycetes</taxon>
        <taxon>Chaetothyriomycetidae</taxon>
        <taxon>Chaetothyriales</taxon>
        <taxon>Herpotrichiellaceae</taxon>
        <taxon>Exophiala</taxon>
    </lineage>
</organism>
<dbReference type="SUPFAM" id="SSF55298">
    <property type="entry name" value="YjgF-like"/>
    <property type="match status" value="1"/>
</dbReference>
<evidence type="ECO:0008006" key="4">
    <source>
        <dbReference type="Google" id="ProtNLM"/>
    </source>
</evidence>
<evidence type="ECO:0000256" key="1">
    <source>
        <dbReference type="ARBA" id="ARBA00010552"/>
    </source>
</evidence>
<name>A0AAV9NSU8_9EURO</name>
<accession>A0AAV9NSU8</accession>
<dbReference type="GO" id="GO:0019239">
    <property type="term" value="F:deaminase activity"/>
    <property type="evidence" value="ECO:0007669"/>
    <property type="project" value="TreeGrafter"/>
</dbReference>